<evidence type="ECO:0000313" key="2">
    <source>
        <dbReference type="EMBL" id="PNH04465.1"/>
    </source>
</evidence>
<evidence type="ECO:0000313" key="3">
    <source>
        <dbReference type="Proteomes" id="UP000236333"/>
    </source>
</evidence>
<accession>A0A2J7ZW25</accession>
<evidence type="ECO:0000256" key="1">
    <source>
        <dbReference type="SAM" id="MobiDB-lite"/>
    </source>
</evidence>
<dbReference type="AlphaFoldDB" id="A0A2J7ZW25"/>
<gene>
    <name evidence="2" type="ORF">TSOC_009380</name>
</gene>
<feature type="compositionally biased region" description="Pro residues" evidence="1">
    <location>
        <begin position="175"/>
        <end position="184"/>
    </location>
</feature>
<feature type="region of interest" description="Disordered" evidence="1">
    <location>
        <begin position="173"/>
        <end position="196"/>
    </location>
</feature>
<keyword evidence="3" id="KW-1185">Reference proteome</keyword>
<organism evidence="2 3">
    <name type="scientific">Tetrabaena socialis</name>
    <dbReference type="NCBI Taxonomy" id="47790"/>
    <lineage>
        <taxon>Eukaryota</taxon>
        <taxon>Viridiplantae</taxon>
        <taxon>Chlorophyta</taxon>
        <taxon>core chlorophytes</taxon>
        <taxon>Chlorophyceae</taxon>
        <taxon>CS clade</taxon>
        <taxon>Chlamydomonadales</taxon>
        <taxon>Tetrabaenaceae</taxon>
        <taxon>Tetrabaena</taxon>
    </lineage>
</organism>
<dbReference type="EMBL" id="PGGS01000387">
    <property type="protein sequence ID" value="PNH04465.1"/>
    <property type="molecule type" value="Genomic_DNA"/>
</dbReference>
<dbReference type="OrthoDB" id="541550at2759"/>
<sequence length="251" mass="25375">MPAGPGQGGGVRLANATVLAIRGVVLLNWRAGSTIQAPGFDLVLPLLPGDLATVRVDGGYLLAPFCFPVALLRQAAAGTSRPPQLAGAQQYVFPVPLPGNCTDASTDPTRCYASAGLYRDMGFWGADVQQNGSPSTNNYLVHLRNQTLLCVSMFSDDCIARLGPLGCSLYTNSHQPPPLPPPPGAQDLGSLPAGSDGGAVARAARGSADVLGAVLGSVLGAGVAKLGVEAGAQRGNSGSAGACCGPRDGEW</sequence>
<protein>
    <submittedName>
        <fullName evidence="2">Uncharacterized protein</fullName>
    </submittedName>
</protein>
<dbReference type="Proteomes" id="UP000236333">
    <property type="component" value="Unassembled WGS sequence"/>
</dbReference>
<comment type="caution">
    <text evidence="2">The sequence shown here is derived from an EMBL/GenBank/DDBJ whole genome shotgun (WGS) entry which is preliminary data.</text>
</comment>
<name>A0A2J7ZW25_9CHLO</name>
<reference evidence="2 3" key="1">
    <citation type="journal article" date="2017" name="Mol. Biol. Evol.">
        <title>The 4-celled Tetrabaena socialis nuclear genome reveals the essential components for genetic control of cell number at the origin of multicellularity in the volvocine lineage.</title>
        <authorList>
            <person name="Featherston J."/>
            <person name="Arakaki Y."/>
            <person name="Hanschen E.R."/>
            <person name="Ferris P.J."/>
            <person name="Michod R.E."/>
            <person name="Olson B.J.S.C."/>
            <person name="Nozaki H."/>
            <person name="Durand P.M."/>
        </authorList>
    </citation>
    <scope>NUCLEOTIDE SEQUENCE [LARGE SCALE GENOMIC DNA]</scope>
    <source>
        <strain evidence="2 3">NIES-571</strain>
    </source>
</reference>
<proteinExistence type="predicted"/>